<evidence type="ECO:0000313" key="1">
    <source>
        <dbReference type="EMBL" id="QHT74635.1"/>
    </source>
</evidence>
<proteinExistence type="predicted"/>
<name>A0A6C0H3B0_9ZZZZ</name>
<reference evidence="1" key="1">
    <citation type="journal article" date="2020" name="Nature">
        <title>Giant virus diversity and host interactions through global metagenomics.</title>
        <authorList>
            <person name="Schulz F."/>
            <person name="Roux S."/>
            <person name="Paez-Espino D."/>
            <person name="Jungbluth S."/>
            <person name="Walsh D.A."/>
            <person name="Denef V.J."/>
            <person name="McMahon K.D."/>
            <person name="Konstantinidis K.T."/>
            <person name="Eloe-Fadrosh E.A."/>
            <person name="Kyrpides N.C."/>
            <person name="Woyke T."/>
        </authorList>
    </citation>
    <scope>NUCLEOTIDE SEQUENCE</scope>
    <source>
        <strain evidence="1">GVMAG-M-3300023179-59</strain>
    </source>
</reference>
<organism evidence="1">
    <name type="scientific">viral metagenome</name>
    <dbReference type="NCBI Taxonomy" id="1070528"/>
    <lineage>
        <taxon>unclassified sequences</taxon>
        <taxon>metagenomes</taxon>
        <taxon>organismal metagenomes</taxon>
    </lineage>
</organism>
<protein>
    <submittedName>
        <fullName evidence="1">Uncharacterized protein</fullName>
    </submittedName>
</protein>
<sequence>MKYFRGIFFILCSIIYAKEGRNLRGVNTVTLAGGWQSFPTPAPRTVKQNPNVKCAIQTFGRCNSGEYCKSISYDKYRCTSCPKNKRCTGDGKMGPP</sequence>
<dbReference type="EMBL" id="MN739853">
    <property type="protein sequence ID" value="QHT74635.1"/>
    <property type="molecule type" value="Genomic_DNA"/>
</dbReference>
<accession>A0A6C0H3B0</accession>
<dbReference type="AlphaFoldDB" id="A0A6C0H3B0"/>